<evidence type="ECO:0000256" key="2">
    <source>
        <dbReference type="SAM" id="Phobius"/>
    </source>
</evidence>
<dbReference type="AlphaFoldDB" id="A0AAD9K541"/>
<comment type="caution">
    <text evidence="3">The sequence shown here is derived from an EMBL/GenBank/DDBJ whole genome shotgun (WGS) entry which is preliminary data.</text>
</comment>
<proteinExistence type="predicted"/>
<feature type="region of interest" description="Disordered" evidence="1">
    <location>
        <begin position="758"/>
        <end position="830"/>
    </location>
</feature>
<gene>
    <name evidence="3" type="ORF">LSH36_54g00015</name>
</gene>
<feature type="compositionally biased region" description="Polar residues" evidence="1">
    <location>
        <begin position="767"/>
        <end position="801"/>
    </location>
</feature>
<sequence>MEQTVELNYTDVAHTENLLQPMLLLLSYLASLLVTPGTYSQEVTPYRNKSHKHKNELDSNPLCHQNTLLWAMKNLSIFQTVVGEQSPVLTSSELFITTYDNLPGKEQPPTMTNILSEIQPTKTSDYEYDYTSATYNIGNTEQAVSIRDYVKSSFMASLTEEYQWSTRGINTEESLSAISSNLNAQHLPLSVTTPTADMKMSDSIDGATVQSLFQYNSPEGSTYLDSWPIAPSDGFVEAISYSSDLSPSVGNQLVDGSISGMSTLYSTALGAFHASLPPQNSTEAFSVAVTATVMATTGSLSSMIQPTSVIRTEITQMITADESSEIFITNLNVQYTSVVEPSIASINVESVGTALLSSHSLDVTKFLETYLFYDSSLIFTPFSQHSAVVVEPSNTPALQMFTESFSELSPSFMLDFTGPVTYLTLSTLATEHVSTLSTLVTEHVSSFDIDYRKTLLTEVMPTVDMMSVTSQELNMSSLSYSVTDVPNYTTIPYVTQNDTTTEIITSTSVQPIMEYNVKVKLVLTGNCSILDQLNSADHLEDFRSRMGQALSSNLNLDMEQIHIIDTKCGSIIVKILLINITSIVNVSDSLKSMTGIMLFNASAGNRIFSFVLINSELLPTQILDTPKPEEPDSLKLTDVQIIIIIVCSVIGGTLLMYAFGFCVYACYQRKKTQSFDLSETPISDLNMDDFTLTKMERPHLMYNDYGPIIQPTRKVNRSSNNYQPVEDEMQCVATDNIYTASTLPCRSSPEVAFNTQMDNHGVHDDQQGSQTSAFVNPSFSGDDSLISNSHAQWVNPESQQTSHHEHRNDDVLTTGKNTNGHVIGESATSF</sequence>
<dbReference type="EMBL" id="JAODUP010000054">
    <property type="protein sequence ID" value="KAK2165123.1"/>
    <property type="molecule type" value="Genomic_DNA"/>
</dbReference>
<evidence type="ECO:0000313" key="3">
    <source>
        <dbReference type="EMBL" id="KAK2165123.1"/>
    </source>
</evidence>
<keyword evidence="2" id="KW-1133">Transmembrane helix</keyword>
<keyword evidence="4" id="KW-1185">Reference proteome</keyword>
<keyword evidence="2" id="KW-0812">Transmembrane</keyword>
<organism evidence="3 4">
    <name type="scientific">Paralvinella palmiformis</name>
    <dbReference type="NCBI Taxonomy" id="53620"/>
    <lineage>
        <taxon>Eukaryota</taxon>
        <taxon>Metazoa</taxon>
        <taxon>Spiralia</taxon>
        <taxon>Lophotrochozoa</taxon>
        <taxon>Annelida</taxon>
        <taxon>Polychaeta</taxon>
        <taxon>Sedentaria</taxon>
        <taxon>Canalipalpata</taxon>
        <taxon>Terebellida</taxon>
        <taxon>Terebelliformia</taxon>
        <taxon>Alvinellidae</taxon>
        <taxon>Paralvinella</taxon>
    </lineage>
</organism>
<keyword evidence="2" id="KW-0472">Membrane</keyword>
<accession>A0AAD9K541</accession>
<evidence type="ECO:0000313" key="4">
    <source>
        <dbReference type="Proteomes" id="UP001208570"/>
    </source>
</evidence>
<name>A0AAD9K541_9ANNE</name>
<dbReference type="Proteomes" id="UP001208570">
    <property type="component" value="Unassembled WGS sequence"/>
</dbReference>
<protein>
    <submittedName>
        <fullName evidence="3">Uncharacterized protein</fullName>
    </submittedName>
</protein>
<evidence type="ECO:0000256" key="1">
    <source>
        <dbReference type="SAM" id="MobiDB-lite"/>
    </source>
</evidence>
<feature type="transmembrane region" description="Helical" evidence="2">
    <location>
        <begin position="641"/>
        <end position="667"/>
    </location>
</feature>
<reference evidence="3" key="1">
    <citation type="journal article" date="2023" name="Mol. Biol. Evol.">
        <title>Third-Generation Sequencing Reveals the Adaptive Role of the Epigenome in Three Deep-Sea Polychaetes.</title>
        <authorList>
            <person name="Perez M."/>
            <person name="Aroh O."/>
            <person name="Sun Y."/>
            <person name="Lan Y."/>
            <person name="Juniper S.K."/>
            <person name="Young C.R."/>
            <person name="Angers B."/>
            <person name="Qian P.Y."/>
        </authorList>
    </citation>
    <scope>NUCLEOTIDE SEQUENCE</scope>
    <source>
        <strain evidence="3">P08H-3</strain>
    </source>
</reference>
<feature type="compositionally biased region" description="Polar residues" evidence="1">
    <location>
        <begin position="814"/>
        <end position="830"/>
    </location>
</feature>